<evidence type="ECO:0000256" key="2">
    <source>
        <dbReference type="ARBA" id="ARBA00022771"/>
    </source>
</evidence>
<dbReference type="GO" id="GO:0003677">
    <property type="term" value="F:DNA binding"/>
    <property type="evidence" value="ECO:0007669"/>
    <property type="project" value="InterPro"/>
</dbReference>
<reference evidence="5" key="1">
    <citation type="submission" date="2020-04" db="EMBL/GenBank/DDBJ databases">
        <authorList>
            <person name="Alioto T."/>
            <person name="Alioto T."/>
            <person name="Gomez Garrido J."/>
        </authorList>
    </citation>
    <scope>NUCLEOTIDE SEQUENCE</scope>
    <source>
        <strain evidence="5">A484AB</strain>
    </source>
</reference>
<sequence length="142" mass="15984">FITDDVQKPGAGSSESDSESSSGESEPTSTYTSSKTWMNYSEILEDDESGDPEISTEFSNMTMISAALRERSILNCPQRCGRYFRNATRAYKHIKECKGKSEKQRCKLCGKILQSKDGIKHHIISKHRKVSCVFHSLLYCST</sequence>
<dbReference type="GO" id="GO:0008270">
    <property type="term" value="F:zinc ion binding"/>
    <property type="evidence" value="ECO:0007669"/>
    <property type="project" value="UniProtKB-KW"/>
</dbReference>
<organism evidence="5 6">
    <name type="scientific">Paramuricea clavata</name>
    <name type="common">Red gorgonian</name>
    <name type="synonym">Violescent sea-whip</name>
    <dbReference type="NCBI Taxonomy" id="317549"/>
    <lineage>
        <taxon>Eukaryota</taxon>
        <taxon>Metazoa</taxon>
        <taxon>Cnidaria</taxon>
        <taxon>Anthozoa</taxon>
        <taxon>Octocorallia</taxon>
        <taxon>Malacalcyonacea</taxon>
        <taxon>Plexauridae</taxon>
        <taxon>Paramuricea</taxon>
    </lineage>
</organism>
<evidence type="ECO:0000256" key="3">
    <source>
        <dbReference type="ARBA" id="ARBA00022833"/>
    </source>
</evidence>
<dbReference type="SUPFAM" id="SSF57667">
    <property type="entry name" value="beta-beta-alpha zinc fingers"/>
    <property type="match status" value="1"/>
</dbReference>
<dbReference type="InterPro" id="IPR036236">
    <property type="entry name" value="Znf_C2H2_sf"/>
</dbReference>
<evidence type="ECO:0000313" key="6">
    <source>
        <dbReference type="Proteomes" id="UP001152795"/>
    </source>
</evidence>
<dbReference type="EMBL" id="CACRXK020019102">
    <property type="protein sequence ID" value="CAB4033275.1"/>
    <property type="molecule type" value="Genomic_DNA"/>
</dbReference>
<protein>
    <submittedName>
        <fullName evidence="5">---NA</fullName>
    </submittedName>
</protein>
<evidence type="ECO:0000313" key="5">
    <source>
        <dbReference type="EMBL" id="CAB4033275.1"/>
    </source>
</evidence>
<dbReference type="AlphaFoldDB" id="A0A7D9LMM8"/>
<proteinExistence type="predicted"/>
<dbReference type="InterPro" id="IPR013087">
    <property type="entry name" value="Znf_C2H2_type"/>
</dbReference>
<accession>A0A7D9LMM8</accession>
<dbReference type="Proteomes" id="UP001152795">
    <property type="component" value="Unassembled WGS sequence"/>
</dbReference>
<dbReference type="Pfam" id="PF02892">
    <property type="entry name" value="zf-BED"/>
    <property type="match status" value="1"/>
</dbReference>
<keyword evidence="1" id="KW-0479">Metal-binding</keyword>
<feature type="region of interest" description="Disordered" evidence="4">
    <location>
        <begin position="1"/>
        <end position="34"/>
    </location>
</feature>
<dbReference type="Gene3D" id="3.30.160.60">
    <property type="entry name" value="Classic Zinc Finger"/>
    <property type="match status" value="1"/>
</dbReference>
<dbReference type="InterPro" id="IPR003656">
    <property type="entry name" value="Znf_BED"/>
</dbReference>
<keyword evidence="6" id="KW-1185">Reference proteome</keyword>
<comment type="caution">
    <text evidence="5">The sequence shown here is derived from an EMBL/GenBank/DDBJ whole genome shotgun (WGS) entry which is preliminary data.</text>
</comment>
<gene>
    <name evidence="5" type="ORF">PACLA_8A087129</name>
</gene>
<feature type="compositionally biased region" description="Low complexity" evidence="4">
    <location>
        <begin position="13"/>
        <end position="34"/>
    </location>
</feature>
<evidence type="ECO:0000256" key="4">
    <source>
        <dbReference type="SAM" id="MobiDB-lite"/>
    </source>
</evidence>
<keyword evidence="2" id="KW-0863">Zinc-finger</keyword>
<evidence type="ECO:0000256" key="1">
    <source>
        <dbReference type="ARBA" id="ARBA00022723"/>
    </source>
</evidence>
<keyword evidence="3" id="KW-0862">Zinc</keyword>
<feature type="non-terminal residue" evidence="5">
    <location>
        <position position="1"/>
    </location>
</feature>
<dbReference type="PROSITE" id="PS00028">
    <property type="entry name" value="ZINC_FINGER_C2H2_1"/>
    <property type="match status" value="1"/>
</dbReference>
<name>A0A7D9LMM8_PARCT</name>